<evidence type="ECO:0000313" key="2">
    <source>
        <dbReference type="EMBL" id="TGL65112.1"/>
    </source>
</evidence>
<organism evidence="2 3">
    <name type="scientific">Leptospira jelokensis</name>
    <dbReference type="NCBI Taxonomy" id="2484931"/>
    <lineage>
        <taxon>Bacteria</taxon>
        <taxon>Pseudomonadati</taxon>
        <taxon>Spirochaetota</taxon>
        <taxon>Spirochaetia</taxon>
        <taxon>Leptospirales</taxon>
        <taxon>Leptospiraceae</taxon>
        <taxon>Leptospira</taxon>
    </lineage>
</organism>
<feature type="domain" description="DUF1554" evidence="1">
    <location>
        <begin position="164"/>
        <end position="285"/>
    </location>
</feature>
<dbReference type="SUPFAM" id="SSF56436">
    <property type="entry name" value="C-type lectin-like"/>
    <property type="match status" value="1"/>
</dbReference>
<accession>A0A4Z0ZRY5</accession>
<dbReference type="InterPro" id="IPR016186">
    <property type="entry name" value="C-type_lectin-like/link_sf"/>
</dbReference>
<name>A0A4Z0ZRY5_9LEPT</name>
<sequence>MRFRKLFTFTSHFLMILFFSNCEQLERNNVCDPNSESFKEIQISKFITKDSTPTCGKDYISTIIPYSISGSISGLTSTGLKLSLNGAITLSVDIGSSYFSFSNILNTESAYSVSVSNQPVGLICNASNSEGIVKKSDVNSISINCEPTCNPCFLFLTNSGYPPNPGSAKNFDSFCNTDGNYPGTGIYKAMVVDGVSRIASISPNVGDGQIDWIFAPNRTYSQTEGEIGTTNSTGLFTTTLLRRFSPNSKYWTGLNSNWTTNSGNTCDLWRDNSGSFSGIMGQGNSTSIADITAGWTPDPCNLSNQQLICVEQ</sequence>
<protein>
    <submittedName>
        <fullName evidence="2">DUF1554 domain-containing protein</fullName>
    </submittedName>
</protein>
<dbReference type="RefSeq" id="WP_135642774.1">
    <property type="nucleotide sequence ID" value="NZ_RQGH01000026.1"/>
</dbReference>
<keyword evidence="3" id="KW-1185">Reference proteome</keyword>
<gene>
    <name evidence="2" type="ORF">EHQ62_11020</name>
</gene>
<dbReference type="Gene3D" id="3.10.100.10">
    <property type="entry name" value="Mannose-Binding Protein A, subunit A"/>
    <property type="match status" value="1"/>
</dbReference>
<evidence type="ECO:0000259" key="1">
    <source>
        <dbReference type="Pfam" id="PF07588"/>
    </source>
</evidence>
<dbReference type="InterPro" id="IPR011448">
    <property type="entry name" value="DUF1554"/>
</dbReference>
<dbReference type="Pfam" id="PF07588">
    <property type="entry name" value="DUF1554"/>
    <property type="match status" value="1"/>
</dbReference>
<dbReference type="Proteomes" id="UP000297567">
    <property type="component" value="Unassembled WGS sequence"/>
</dbReference>
<comment type="caution">
    <text evidence="2">The sequence shown here is derived from an EMBL/GenBank/DDBJ whole genome shotgun (WGS) entry which is preliminary data.</text>
</comment>
<dbReference type="AlphaFoldDB" id="A0A4Z0ZRY5"/>
<dbReference type="InterPro" id="IPR016187">
    <property type="entry name" value="CTDL_fold"/>
</dbReference>
<dbReference type="EMBL" id="RQGH01000026">
    <property type="protein sequence ID" value="TGL65112.1"/>
    <property type="molecule type" value="Genomic_DNA"/>
</dbReference>
<evidence type="ECO:0000313" key="3">
    <source>
        <dbReference type="Proteomes" id="UP000297567"/>
    </source>
</evidence>
<reference evidence="2" key="1">
    <citation type="journal article" date="2019" name="PLoS Negl. Trop. Dis.">
        <title>Revisiting the worldwide diversity of Leptospira species in the environment.</title>
        <authorList>
            <person name="Vincent A.T."/>
            <person name="Schiettekatte O."/>
            <person name="Bourhy P."/>
            <person name="Veyrier F.J."/>
            <person name="Picardeau M."/>
        </authorList>
    </citation>
    <scope>NUCLEOTIDE SEQUENCE [LARGE SCALE GENOMIC DNA]</scope>
    <source>
        <strain evidence="2">201702451</strain>
    </source>
</reference>
<proteinExistence type="predicted"/>